<dbReference type="AlphaFoldDB" id="A0A644V3U5"/>
<dbReference type="InterPro" id="IPR041719">
    <property type="entry name" value="Ferritin_prok"/>
</dbReference>
<dbReference type="InterPro" id="IPR012347">
    <property type="entry name" value="Ferritin-like"/>
</dbReference>
<accession>A0A644V3U5</accession>
<dbReference type="CDD" id="cd01055">
    <property type="entry name" value="Nonheme_Ferritin"/>
    <property type="match status" value="1"/>
</dbReference>
<dbReference type="GO" id="GO:0005829">
    <property type="term" value="C:cytosol"/>
    <property type="evidence" value="ECO:0007669"/>
    <property type="project" value="TreeGrafter"/>
</dbReference>
<keyword evidence="3 6" id="KW-0560">Oxidoreductase</keyword>
<dbReference type="InterPro" id="IPR008331">
    <property type="entry name" value="Ferritin_DPS_dom"/>
</dbReference>
<reference evidence="6" key="1">
    <citation type="submission" date="2019-08" db="EMBL/GenBank/DDBJ databases">
        <authorList>
            <person name="Kucharzyk K."/>
            <person name="Murdoch R.W."/>
            <person name="Higgins S."/>
            <person name="Loffler F."/>
        </authorList>
    </citation>
    <scope>NUCLEOTIDE SEQUENCE</scope>
</reference>
<keyword evidence="4" id="KW-0408">Iron</keyword>
<dbReference type="InterPro" id="IPR009078">
    <property type="entry name" value="Ferritin-like_SF"/>
</dbReference>
<dbReference type="FunFam" id="1.20.1260.10:FF:000001">
    <property type="entry name" value="Non-heme ferritin"/>
    <property type="match status" value="1"/>
</dbReference>
<sequence length="161" mass="18554">MKEEMQVAINAQIQKEFYSSYLYLAMSAYCEKENLPGFAKWLKVQYQEEIEHAMKFLNHLLERGGTVKLGAIAEPPCEFGSPKALFEEVLKHEKFITASINKLYETAIAEKDYPVQVLLQWFISEQVEEESSACAIIEKLKMVGEKGAPLMYIDKELSYRK</sequence>
<evidence type="ECO:0000313" key="6">
    <source>
        <dbReference type="EMBL" id="MPL86019.1"/>
    </source>
</evidence>
<evidence type="ECO:0000259" key="5">
    <source>
        <dbReference type="PROSITE" id="PS50905"/>
    </source>
</evidence>
<evidence type="ECO:0000256" key="1">
    <source>
        <dbReference type="ARBA" id="ARBA00022434"/>
    </source>
</evidence>
<dbReference type="SUPFAM" id="SSF47240">
    <property type="entry name" value="Ferritin-like"/>
    <property type="match status" value="1"/>
</dbReference>
<dbReference type="GO" id="GO:0042802">
    <property type="term" value="F:identical protein binding"/>
    <property type="evidence" value="ECO:0007669"/>
    <property type="project" value="UniProtKB-ARBA"/>
</dbReference>
<evidence type="ECO:0000256" key="3">
    <source>
        <dbReference type="ARBA" id="ARBA00023002"/>
    </source>
</evidence>
<dbReference type="GO" id="GO:0008199">
    <property type="term" value="F:ferric iron binding"/>
    <property type="evidence" value="ECO:0007669"/>
    <property type="project" value="InterPro"/>
</dbReference>
<dbReference type="PROSITE" id="PS50905">
    <property type="entry name" value="FERRITIN_LIKE"/>
    <property type="match status" value="1"/>
</dbReference>
<dbReference type="GO" id="GO:0006879">
    <property type="term" value="P:intracellular iron ion homeostasis"/>
    <property type="evidence" value="ECO:0007669"/>
    <property type="project" value="UniProtKB-KW"/>
</dbReference>
<dbReference type="EC" id="1.16.3.2" evidence="6"/>
<proteinExistence type="predicted"/>
<feature type="domain" description="Ferritin-like diiron" evidence="5">
    <location>
        <begin position="1"/>
        <end position="144"/>
    </location>
</feature>
<dbReference type="EMBL" id="VSSQ01000215">
    <property type="protein sequence ID" value="MPL86019.1"/>
    <property type="molecule type" value="Genomic_DNA"/>
</dbReference>
<dbReference type="InterPro" id="IPR009040">
    <property type="entry name" value="Ferritin-like_diiron"/>
</dbReference>
<gene>
    <name evidence="6" type="primary">ftnA_6</name>
    <name evidence="6" type="ORF">SDC9_31995</name>
</gene>
<evidence type="ECO:0000256" key="4">
    <source>
        <dbReference type="ARBA" id="ARBA00023004"/>
    </source>
</evidence>
<organism evidence="6">
    <name type="scientific">bioreactor metagenome</name>
    <dbReference type="NCBI Taxonomy" id="1076179"/>
    <lineage>
        <taxon>unclassified sequences</taxon>
        <taxon>metagenomes</taxon>
        <taxon>ecological metagenomes</taxon>
    </lineage>
</organism>
<evidence type="ECO:0000256" key="2">
    <source>
        <dbReference type="ARBA" id="ARBA00022723"/>
    </source>
</evidence>
<keyword evidence="1" id="KW-0409">Iron storage</keyword>
<dbReference type="InterPro" id="IPR001519">
    <property type="entry name" value="Ferritin"/>
</dbReference>
<dbReference type="GO" id="GO:0006826">
    <property type="term" value="P:iron ion transport"/>
    <property type="evidence" value="ECO:0007669"/>
    <property type="project" value="InterPro"/>
</dbReference>
<name>A0A644V3U5_9ZZZZ</name>
<dbReference type="GO" id="GO:0008198">
    <property type="term" value="F:ferrous iron binding"/>
    <property type="evidence" value="ECO:0007669"/>
    <property type="project" value="TreeGrafter"/>
</dbReference>
<dbReference type="PANTHER" id="PTHR11431:SF127">
    <property type="entry name" value="BACTERIAL NON-HEME FERRITIN"/>
    <property type="match status" value="1"/>
</dbReference>
<dbReference type="PANTHER" id="PTHR11431">
    <property type="entry name" value="FERRITIN"/>
    <property type="match status" value="1"/>
</dbReference>
<dbReference type="GO" id="GO:0004322">
    <property type="term" value="F:ferroxidase activity"/>
    <property type="evidence" value="ECO:0007669"/>
    <property type="project" value="TreeGrafter"/>
</dbReference>
<comment type="caution">
    <text evidence="6">The sequence shown here is derived from an EMBL/GenBank/DDBJ whole genome shotgun (WGS) entry which is preliminary data.</text>
</comment>
<keyword evidence="2" id="KW-0479">Metal-binding</keyword>
<dbReference type="Pfam" id="PF00210">
    <property type="entry name" value="Ferritin"/>
    <property type="match status" value="1"/>
</dbReference>
<protein>
    <submittedName>
        <fullName evidence="6">Bacterial non-heme ferritin</fullName>
        <ecNumber evidence="6">1.16.3.2</ecNumber>
    </submittedName>
</protein>
<dbReference type="Gene3D" id="1.20.1260.10">
    <property type="match status" value="1"/>
</dbReference>